<dbReference type="PANTHER" id="PTHR32507">
    <property type="entry name" value="NA(+)/H(+) ANTIPORTER 1"/>
    <property type="match status" value="1"/>
</dbReference>
<evidence type="ECO:0000256" key="8">
    <source>
        <dbReference type="ARBA" id="ARBA00023136"/>
    </source>
</evidence>
<feature type="transmembrane region" description="Helical" evidence="9">
    <location>
        <begin position="385"/>
        <end position="408"/>
    </location>
</feature>
<keyword evidence="5 9" id="KW-0812">Transmembrane</keyword>
<gene>
    <name evidence="11" type="ORF">CYR75_00260</name>
</gene>
<evidence type="ECO:0000256" key="2">
    <source>
        <dbReference type="ARBA" id="ARBA00022448"/>
    </source>
</evidence>
<feature type="transmembrane region" description="Helical" evidence="9">
    <location>
        <begin position="324"/>
        <end position="343"/>
    </location>
</feature>
<keyword evidence="7" id="KW-0406">Ion transport</keyword>
<evidence type="ECO:0000256" key="4">
    <source>
        <dbReference type="ARBA" id="ARBA00022475"/>
    </source>
</evidence>
<evidence type="ECO:0000259" key="10">
    <source>
        <dbReference type="Pfam" id="PF00999"/>
    </source>
</evidence>
<dbReference type="Pfam" id="PF00999">
    <property type="entry name" value="Na_H_Exchanger"/>
    <property type="match status" value="1"/>
</dbReference>
<sequence length="438" mass="45789">MNDEAFFGFSGYHLALAAVGGAIILAYWLPRWVTRREPAASGLLILLGMAAFALVPGVPEVPDPRVTPGPWEIVAEITVIIALFGTGLRIDSLSSLSRWGPTLRLLVLAMPLTILAVAVMGHAIAGMTVGGAILLGAVMAPTDPVLAADVQVGPPLEGGEHPVRFALTTEAALNDGLAFPFVYLGIAVAAQGLTFGMWGFDWLMQDVVWRIAVGAAMGATGGWVLGQVLFVLPRGATLADTASGVVALAGVLLCYGTTELAEGYGFIAVAVMGLVLRRVEPRHKFHRRLHDFTVAVEHALTAVLLVGLGAVLPTLLTGLTLPDAAIALALIVVVRPVAGWLSLAGSHIRGRDRWVVAIYGVRGVGSIYYLAYAAGQIEFWDEARLWALVGFAILVSTLLHGFTAGIAIEGLSRERCGEAGGTVDASVPDRATGARGEG</sequence>
<feature type="transmembrane region" description="Helical" evidence="9">
    <location>
        <begin position="244"/>
        <end position="271"/>
    </location>
</feature>
<keyword evidence="12" id="KW-1185">Reference proteome</keyword>
<feature type="domain" description="Cation/H+ exchanger transmembrane" evidence="10">
    <location>
        <begin position="42"/>
        <end position="406"/>
    </location>
</feature>
<feature type="transmembrane region" description="Helical" evidence="9">
    <location>
        <begin position="71"/>
        <end position="90"/>
    </location>
</feature>
<reference evidence="12" key="1">
    <citation type="submission" date="2017-12" db="EMBL/GenBank/DDBJ databases">
        <title>Genomic analysis of Paracoccus sp. CBA4604.</title>
        <authorList>
            <person name="Roh S.W."/>
            <person name="Kim J.Y."/>
            <person name="Kim J.S."/>
        </authorList>
    </citation>
    <scope>NUCLEOTIDE SEQUENCE [LARGE SCALE GENOMIC DNA]</scope>
    <source>
        <strain evidence="12">CBA4604</strain>
    </source>
</reference>
<feature type="transmembrane region" description="Helical" evidence="9">
    <location>
        <begin position="102"/>
        <end position="125"/>
    </location>
</feature>
<evidence type="ECO:0000256" key="7">
    <source>
        <dbReference type="ARBA" id="ARBA00023065"/>
    </source>
</evidence>
<dbReference type="InterPro" id="IPR038770">
    <property type="entry name" value="Na+/solute_symporter_sf"/>
</dbReference>
<keyword evidence="3" id="KW-0050">Antiport</keyword>
<dbReference type="OrthoDB" id="9810860at2"/>
<feature type="transmembrane region" description="Helical" evidence="9">
    <location>
        <begin position="355"/>
        <end position="373"/>
    </location>
</feature>
<dbReference type="InterPro" id="IPR006153">
    <property type="entry name" value="Cation/H_exchanger_TM"/>
</dbReference>
<dbReference type="GO" id="GO:0005886">
    <property type="term" value="C:plasma membrane"/>
    <property type="evidence" value="ECO:0007669"/>
    <property type="project" value="UniProtKB-SubCell"/>
</dbReference>
<keyword evidence="8 9" id="KW-0472">Membrane</keyword>
<feature type="transmembrane region" description="Helical" evidence="9">
    <location>
        <begin position="177"/>
        <end position="200"/>
    </location>
</feature>
<feature type="transmembrane region" description="Helical" evidence="9">
    <location>
        <begin position="207"/>
        <end position="232"/>
    </location>
</feature>
<dbReference type="GO" id="GO:1902600">
    <property type="term" value="P:proton transmembrane transport"/>
    <property type="evidence" value="ECO:0007669"/>
    <property type="project" value="InterPro"/>
</dbReference>
<feature type="transmembrane region" description="Helical" evidence="9">
    <location>
        <begin position="6"/>
        <end position="29"/>
    </location>
</feature>
<feature type="transmembrane region" description="Helical" evidence="9">
    <location>
        <begin position="292"/>
        <end position="312"/>
    </location>
</feature>
<evidence type="ECO:0000313" key="12">
    <source>
        <dbReference type="Proteomes" id="UP000234882"/>
    </source>
</evidence>
<dbReference type="Proteomes" id="UP000234882">
    <property type="component" value="Chromosome"/>
</dbReference>
<proteinExistence type="predicted"/>
<evidence type="ECO:0000313" key="11">
    <source>
        <dbReference type="EMBL" id="AUM72944.1"/>
    </source>
</evidence>
<evidence type="ECO:0000256" key="9">
    <source>
        <dbReference type="SAM" id="Phobius"/>
    </source>
</evidence>
<evidence type="ECO:0000256" key="3">
    <source>
        <dbReference type="ARBA" id="ARBA00022449"/>
    </source>
</evidence>
<dbReference type="AlphaFoldDB" id="A0A2K9MBE0"/>
<evidence type="ECO:0000256" key="1">
    <source>
        <dbReference type="ARBA" id="ARBA00004651"/>
    </source>
</evidence>
<feature type="transmembrane region" description="Helical" evidence="9">
    <location>
        <begin position="41"/>
        <end position="59"/>
    </location>
</feature>
<organism evidence="11 12">
    <name type="scientific">Paracoccus jeotgali</name>
    <dbReference type="NCBI Taxonomy" id="2065379"/>
    <lineage>
        <taxon>Bacteria</taxon>
        <taxon>Pseudomonadati</taxon>
        <taxon>Pseudomonadota</taxon>
        <taxon>Alphaproteobacteria</taxon>
        <taxon>Rhodobacterales</taxon>
        <taxon>Paracoccaceae</taxon>
        <taxon>Paracoccus</taxon>
    </lineage>
</organism>
<comment type="subcellular location">
    <subcellularLocation>
        <location evidence="1">Cell membrane</location>
        <topology evidence="1">Multi-pass membrane protein</topology>
    </subcellularLocation>
</comment>
<evidence type="ECO:0000256" key="6">
    <source>
        <dbReference type="ARBA" id="ARBA00022989"/>
    </source>
</evidence>
<accession>A0A2K9MBE0</accession>
<dbReference type="KEGG" id="paru:CYR75_00260"/>
<keyword evidence="4" id="KW-1003">Cell membrane</keyword>
<dbReference type="GO" id="GO:0015297">
    <property type="term" value="F:antiporter activity"/>
    <property type="evidence" value="ECO:0007669"/>
    <property type="project" value="UniProtKB-KW"/>
</dbReference>
<dbReference type="EMBL" id="CP025583">
    <property type="protein sequence ID" value="AUM72944.1"/>
    <property type="molecule type" value="Genomic_DNA"/>
</dbReference>
<protein>
    <submittedName>
        <fullName evidence="11">Sodium:proton antiporter</fullName>
    </submittedName>
</protein>
<dbReference type="RefSeq" id="WP_101498329.1">
    <property type="nucleotide sequence ID" value="NZ_CP025583.1"/>
</dbReference>
<keyword evidence="2" id="KW-0813">Transport</keyword>
<evidence type="ECO:0000256" key="5">
    <source>
        <dbReference type="ARBA" id="ARBA00022692"/>
    </source>
</evidence>
<keyword evidence="6 9" id="KW-1133">Transmembrane helix</keyword>
<name>A0A2K9MBE0_9RHOB</name>
<dbReference type="Gene3D" id="1.20.1530.20">
    <property type="match status" value="1"/>
</dbReference>
<dbReference type="PANTHER" id="PTHR32507:SF8">
    <property type="entry name" value="CNH1P"/>
    <property type="match status" value="1"/>
</dbReference>